<gene>
    <name evidence="1" type="ORF">EJB05_32533</name>
</gene>
<comment type="caution">
    <text evidence="1">The sequence shown here is derived from an EMBL/GenBank/DDBJ whole genome shotgun (WGS) entry which is preliminary data.</text>
</comment>
<dbReference type="Gramene" id="TVU22813">
    <property type="protein sequence ID" value="TVU22813"/>
    <property type="gene ID" value="EJB05_32533"/>
</dbReference>
<accession>A0A5J9UGE4</accession>
<evidence type="ECO:0000313" key="2">
    <source>
        <dbReference type="Proteomes" id="UP000324897"/>
    </source>
</evidence>
<dbReference type="EMBL" id="RWGY01000026">
    <property type="protein sequence ID" value="TVU22813.1"/>
    <property type="molecule type" value="Genomic_DNA"/>
</dbReference>
<evidence type="ECO:0000313" key="1">
    <source>
        <dbReference type="EMBL" id="TVU22813.1"/>
    </source>
</evidence>
<protein>
    <submittedName>
        <fullName evidence="1">Uncharacterized protein</fullName>
    </submittedName>
</protein>
<dbReference type="Proteomes" id="UP000324897">
    <property type="component" value="Unassembled WGS sequence"/>
</dbReference>
<dbReference type="OrthoDB" id="2143914at2759"/>
<name>A0A5J9UGE4_9POAL</name>
<reference evidence="1 2" key="1">
    <citation type="journal article" date="2019" name="Sci. Rep.">
        <title>A high-quality genome of Eragrostis curvula grass provides insights into Poaceae evolution and supports new strategies to enhance forage quality.</title>
        <authorList>
            <person name="Carballo J."/>
            <person name="Santos B.A.C.M."/>
            <person name="Zappacosta D."/>
            <person name="Garbus I."/>
            <person name="Selva J.P."/>
            <person name="Gallo C.A."/>
            <person name="Diaz A."/>
            <person name="Albertini E."/>
            <person name="Caccamo M."/>
            <person name="Echenique V."/>
        </authorList>
    </citation>
    <scope>NUCLEOTIDE SEQUENCE [LARGE SCALE GENOMIC DNA]</scope>
    <source>
        <strain evidence="2">cv. Victoria</strain>
        <tissue evidence="1">Leaf</tissue>
    </source>
</reference>
<feature type="non-terminal residue" evidence="1">
    <location>
        <position position="1"/>
    </location>
</feature>
<keyword evidence="2" id="KW-1185">Reference proteome</keyword>
<dbReference type="AlphaFoldDB" id="A0A5J9UGE4"/>
<organism evidence="1 2">
    <name type="scientific">Eragrostis curvula</name>
    <name type="common">weeping love grass</name>
    <dbReference type="NCBI Taxonomy" id="38414"/>
    <lineage>
        <taxon>Eukaryota</taxon>
        <taxon>Viridiplantae</taxon>
        <taxon>Streptophyta</taxon>
        <taxon>Embryophyta</taxon>
        <taxon>Tracheophyta</taxon>
        <taxon>Spermatophyta</taxon>
        <taxon>Magnoliopsida</taxon>
        <taxon>Liliopsida</taxon>
        <taxon>Poales</taxon>
        <taxon>Poaceae</taxon>
        <taxon>PACMAD clade</taxon>
        <taxon>Chloridoideae</taxon>
        <taxon>Eragrostideae</taxon>
        <taxon>Eragrostidinae</taxon>
        <taxon>Eragrostis</taxon>
    </lineage>
</organism>
<proteinExistence type="predicted"/>
<sequence>MAATGHVSVKEDQALPPMEDWMAMGYLGSSGHVEINSQASLSMQDLKCHEALGVTAFGIVGGIPGEAMMAWQPQIGSYGKPPAPLKATWTDVDDTILRGMVECYVNEGGFNLYTPWRMYTTQNDVWTEDKDKMLVEAHKYYDNR</sequence>